<proteinExistence type="predicted"/>
<dbReference type="Proteomes" id="UP000037122">
    <property type="component" value="Unassembled WGS sequence"/>
</dbReference>
<organism evidence="1 2">
    <name type="scientific">Candidozyma auris</name>
    <name type="common">Yeast</name>
    <name type="synonym">Candida auris</name>
    <dbReference type="NCBI Taxonomy" id="498019"/>
    <lineage>
        <taxon>Eukaryota</taxon>
        <taxon>Fungi</taxon>
        <taxon>Dikarya</taxon>
        <taxon>Ascomycota</taxon>
        <taxon>Saccharomycotina</taxon>
        <taxon>Pichiomycetes</taxon>
        <taxon>Metschnikowiaceae</taxon>
        <taxon>Candidozyma</taxon>
    </lineage>
</organism>
<sequence length="36" mass="4401">MQWAGEYIRIEVRSVRNFHYLEKLEFSAIQQILKGF</sequence>
<evidence type="ECO:0000313" key="2">
    <source>
        <dbReference type="Proteomes" id="UP000037122"/>
    </source>
</evidence>
<dbReference type="AlphaFoldDB" id="A0A0L0P7Y9"/>
<protein>
    <submittedName>
        <fullName evidence="1">Uncharacterized protein</fullName>
    </submittedName>
</protein>
<comment type="caution">
    <text evidence="1">The sequence shown here is derived from an EMBL/GenBank/DDBJ whole genome shotgun (WGS) entry which is preliminary data.</text>
</comment>
<name>A0A0L0P7Y9_CANAR</name>
<accession>A0A0L0P7Y9</accession>
<gene>
    <name evidence="1" type="ORF">QG37_00611</name>
</gene>
<evidence type="ECO:0000313" key="1">
    <source>
        <dbReference type="EMBL" id="KNE02355.1"/>
    </source>
</evidence>
<dbReference type="EMBL" id="LGST01000004">
    <property type="protein sequence ID" value="KNE02355.1"/>
    <property type="molecule type" value="Genomic_DNA"/>
</dbReference>
<reference evidence="2" key="1">
    <citation type="journal article" date="2015" name="BMC Genomics">
        <title>Draft genome of a commonly misdiagnosed multidrug resistant pathogen Candida auris.</title>
        <authorList>
            <person name="Chatterjee S."/>
            <person name="Alampalli S.V."/>
            <person name="Nageshan R.K."/>
            <person name="Chettiar S.T."/>
            <person name="Joshi S."/>
            <person name="Tatu U.S."/>
        </authorList>
    </citation>
    <scope>NUCLEOTIDE SEQUENCE [LARGE SCALE GENOMIC DNA]</scope>
    <source>
        <strain evidence="2">6684</strain>
    </source>
</reference>
<dbReference type="VEuPathDB" id="FungiDB:QG37_00611"/>